<evidence type="ECO:0000313" key="1">
    <source>
        <dbReference type="EMBL" id="KAJ8947983.1"/>
    </source>
</evidence>
<dbReference type="SUPFAM" id="SSF53098">
    <property type="entry name" value="Ribonuclease H-like"/>
    <property type="match status" value="1"/>
</dbReference>
<sequence>MKVNIVSGLFQHENADIFKIYCELYQLLLRNLQLVMKPIFLSDINDMTDVNFKKISDILDNELSYMSIDLIDFGYDYRQVIHKFHIPAEELYKIKLRCRDFVLTLCREIAQRIPVNIGMFNAIKYFSPEFSLKPMDRPKFEQLPLYLLNNTADKRLLDMQWNDLSSVKWHIDENTSSEYFWSNLVLNYKNAGGEQIFKDIAEFALLTLSLPLSNAVVERVFSLMNIIKTKTRNKINMPLLDALIRIKVHFLVEGLCCKNFLPTRRMHQKFNVKMYDQHSCKNNIEKEKEEDNTFDAVNVVFL</sequence>
<reference evidence="1" key="1">
    <citation type="journal article" date="2023" name="Insect Mol. Biol.">
        <title>Genome sequencing provides insights into the evolution of gene families encoding plant cell wall-degrading enzymes in longhorned beetles.</title>
        <authorList>
            <person name="Shin N.R."/>
            <person name="Okamura Y."/>
            <person name="Kirsch R."/>
            <person name="Pauchet Y."/>
        </authorList>
    </citation>
    <scope>NUCLEOTIDE SEQUENCE</scope>
    <source>
        <strain evidence="1">RBIC_L_NR</strain>
    </source>
</reference>
<name>A0AAV8YAK6_9CUCU</name>
<protein>
    <recommendedName>
        <fullName evidence="3">HAT C-terminal dimerisation domain-containing protein</fullName>
    </recommendedName>
</protein>
<organism evidence="1 2">
    <name type="scientific">Rhamnusium bicolor</name>
    <dbReference type="NCBI Taxonomy" id="1586634"/>
    <lineage>
        <taxon>Eukaryota</taxon>
        <taxon>Metazoa</taxon>
        <taxon>Ecdysozoa</taxon>
        <taxon>Arthropoda</taxon>
        <taxon>Hexapoda</taxon>
        <taxon>Insecta</taxon>
        <taxon>Pterygota</taxon>
        <taxon>Neoptera</taxon>
        <taxon>Endopterygota</taxon>
        <taxon>Coleoptera</taxon>
        <taxon>Polyphaga</taxon>
        <taxon>Cucujiformia</taxon>
        <taxon>Chrysomeloidea</taxon>
        <taxon>Cerambycidae</taxon>
        <taxon>Lepturinae</taxon>
        <taxon>Rhagiini</taxon>
        <taxon>Rhamnusium</taxon>
    </lineage>
</organism>
<dbReference type="AlphaFoldDB" id="A0AAV8YAK6"/>
<dbReference type="InterPro" id="IPR012337">
    <property type="entry name" value="RNaseH-like_sf"/>
</dbReference>
<evidence type="ECO:0000313" key="2">
    <source>
        <dbReference type="Proteomes" id="UP001162156"/>
    </source>
</evidence>
<evidence type="ECO:0008006" key="3">
    <source>
        <dbReference type="Google" id="ProtNLM"/>
    </source>
</evidence>
<accession>A0AAV8YAK6</accession>
<comment type="caution">
    <text evidence="1">The sequence shown here is derived from an EMBL/GenBank/DDBJ whole genome shotgun (WGS) entry which is preliminary data.</text>
</comment>
<keyword evidence="2" id="KW-1185">Reference proteome</keyword>
<proteinExistence type="predicted"/>
<gene>
    <name evidence="1" type="ORF">NQ314_008518</name>
</gene>
<dbReference type="EMBL" id="JANEYF010002330">
    <property type="protein sequence ID" value="KAJ8947983.1"/>
    <property type="molecule type" value="Genomic_DNA"/>
</dbReference>
<dbReference type="Proteomes" id="UP001162156">
    <property type="component" value="Unassembled WGS sequence"/>
</dbReference>